<dbReference type="EMBL" id="KI925461">
    <property type="protein sequence ID" value="ETW79073.1"/>
    <property type="molecule type" value="Genomic_DNA"/>
</dbReference>
<proteinExistence type="predicted"/>
<evidence type="ECO:0000313" key="2">
    <source>
        <dbReference type="EMBL" id="ETW79073.1"/>
    </source>
</evidence>
<evidence type="ECO:0008006" key="4">
    <source>
        <dbReference type="Google" id="ProtNLM"/>
    </source>
</evidence>
<feature type="signal peptide" evidence="1">
    <location>
        <begin position="1"/>
        <end position="16"/>
    </location>
</feature>
<protein>
    <recommendedName>
        <fullName evidence="4">Secreted protein</fullName>
    </recommendedName>
</protein>
<dbReference type="RefSeq" id="XP_009549342.1">
    <property type="nucleotide sequence ID" value="XM_009551047.1"/>
</dbReference>
<accession>W4JZS2</accession>
<gene>
    <name evidence="2" type="ORF">HETIRDRAFT_420251</name>
</gene>
<keyword evidence="3" id="KW-1185">Reference proteome</keyword>
<name>W4JZS2_HETIT</name>
<dbReference type="GeneID" id="20673639"/>
<sequence>MWVVCFPFVWLIGAGAKPSVLFCPLMVGVGARGGVQSWILRDVLLSVPCPLTYPPPCPVPDAARLFFPRNVDSVFSGLVPVLFYFHHLRANEPQVVDTLRCCVTVPELGALGIFNPAAHRG</sequence>
<evidence type="ECO:0000313" key="3">
    <source>
        <dbReference type="Proteomes" id="UP000030671"/>
    </source>
</evidence>
<dbReference type="AlphaFoldDB" id="W4JZS2"/>
<dbReference type="KEGG" id="hir:HETIRDRAFT_420251"/>
<keyword evidence="1" id="KW-0732">Signal</keyword>
<reference evidence="2 3" key="1">
    <citation type="journal article" date="2012" name="New Phytol.">
        <title>Insight into trade-off between wood decay and parasitism from the genome of a fungal forest pathogen.</title>
        <authorList>
            <person name="Olson A."/>
            <person name="Aerts A."/>
            <person name="Asiegbu F."/>
            <person name="Belbahri L."/>
            <person name="Bouzid O."/>
            <person name="Broberg A."/>
            <person name="Canback B."/>
            <person name="Coutinho P.M."/>
            <person name="Cullen D."/>
            <person name="Dalman K."/>
            <person name="Deflorio G."/>
            <person name="van Diepen L.T."/>
            <person name="Dunand C."/>
            <person name="Duplessis S."/>
            <person name="Durling M."/>
            <person name="Gonthier P."/>
            <person name="Grimwood J."/>
            <person name="Fossdal C.G."/>
            <person name="Hansson D."/>
            <person name="Henrissat B."/>
            <person name="Hietala A."/>
            <person name="Himmelstrand K."/>
            <person name="Hoffmeister D."/>
            <person name="Hogberg N."/>
            <person name="James T.Y."/>
            <person name="Karlsson M."/>
            <person name="Kohler A."/>
            <person name="Kues U."/>
            <person name="Lee Y.H."/>
            <person name="Lin Y.C."/>
            <person name="Lind M."/>
            <person name="Lindquist E."/>
            <person name="Lombard V."/>
            <person name="Lucas S."/>
            <person name="Lunden K."/>
            <person name="Morin E."/>
            <person name="Murat C."/>
            <person name="Park J."/>
            <person name="Raffaello T."/>
            <person name="Rouze P."/>
            <person name="Salamov A."/>
            <person name="Schmutz J."/>
            <person name="Solheim H."/>
            <person name="Stahlberg J."/>
            <person name="Velez H."/>
            <person name="de Vries R.P."/>
            <person name="Wiebenga A."/>
            <person name="Woodward S."/>
            <person name="Yakovlev I."/>
            <person name="Garbelotto M."/>
            <person name="Martin F."/>
            <person name="Grigoriev I.V."/>
            <person name="Stenlid J."/>
        </authorList>
    </citation>
    <scope>NUCLEOTIDE SEQUENCE [LARGE SCALE GENOMIC DNA]</scope>
    <source>
        <strain evidence="2 3">TC 32-1</strain>
    </source>
</reference>
<evidence type="ECO:0000256" key="1">
    <source>
        <dbReference type="SAM" id="SignalP"/>
    </source>
</evidence>
<organism evidence="2 3">
    <name type="scientific">Heterobasidion irregulare (strain TC 32-1)</name>
    <dbReference type="NCBI Taxonomy" id="747525"/>
    <lineage>
        <taxon>Eukaryota</taxon>
        <taxon>Fungi</taxon>
        <taxon>Dikarya</taxon>
        <taxon>Basidiomycota</taxon>
        <taxon>Agaricomycotina</taxon>
        <taxon>Agaricomycetes</taxon>
        <taxon>Russulales</taxon>
        <taxon>Bondarzewiaceae</taxon>
        <taxon>Heterobasidion</taxon>
        <taxon>Heterobasidion annosum species complex</taxon>
    </lineage>
</organism>
<dbReference type="HOGENOM" id="CLU_2038371_0_0_1"/>
<dbReference type="Proteomes" id="UP000030671">
    <property type="component" value="Unassembled WGS sequence"/>
</dbReference>
<dbReference type="InParanoid" id="W4JZS2"/>
<feature type="chain" id="PRO_5004845069" description="Secreted protein" evidence="1">
    <location>
        <begin position="17"/>
        <end position="121"/>
    </location>
</feature>